<evidence type="ECO:0000313" key="1">
    <source>
        <dbReference type="EMBL" id="GAA3641011.1"/>
    </source>
</evidence>
<reference evidence="2" key="1">
    <citation type="journal article" date="2019" name="Int. J. Syst. Evol. Microbiol.">
        <title>The Global Catalogue of Microorganisms (GCM) 10K type strain sequencing project: providing services to taxonomists for standard genome sequencing and annotation.</title>
        <authorList>
            <consortium name="The Broad Institute Genomics Platform"/>
            <consortium name="The Broad Institute Genome Sequencing Center for Infectious Disease"/>
            <person name="Wu L."/>
            <person name="Ma J."/>
        </authorList>
    </citation>
    <scope>NUCLEOTIDE SEQUENCE [LARGE SCALE GENOMIC DNA]</scope>
    <source>
        <strain evidence="2">JCM 16929</strain>
    </source>
</reference>
<dbReference type="InterPro" id="IPR036250">
    <property type="entry name" value="AcylCo_DH-like_C"/>
</dbReference>
<dbReference type="Gene3D" id="1.20.140.10">
    <property type="entry name" value="Butyryl-CoA Dehydrogenase, subunit A, domain 3"/>
    <property type="match status" value="1"/>
</dbReference>
<dbReference type="RefSeq" id="WP_344809717.1">
    <property type="nucleotide sequence ID" value="NZ_BAABAB010000051.1"/>
</dbReference>
<comment type="caution">
    <text evidence="1">The sequence shown here is derived from an EMBL/GenBank/DDBJ whole genome shotgun (WGS) entry which is preliminary data.</text>
</comment>
<name>A0ABP7AVS8_9ACTN</name>
<organism evidence="1 2">
    <name type="scientific">Microlunatus ginsengisoli</name>
    <dbReference type="NCBI Taxonomy" id="363863"/>
    <lineage>
        <taxon>Bacteria</taxon>
        <taxon>Bacillati</taxon>
        <taxon>Actinomycetota</taxon>
        <taxon>Actinomycetes</taxon>
        <taxon>Propionibacteriales</taxon>
        <taxon>Propionibacteriaceae</taxon>
        <taxon>Microlunatus</taxon>
    </lineage>
</organism>
<dbReference type="Proteomes" id="UP001501490">
    <property type="component" value="Unassembled WGS sequence"/>
</dbReference>
<dbReference type="EMBL" id="BAABAB010000051">
    <property type="protein sequence ID" value="GAA3641011.1"/>
    <property type="molecule type" value="Genomic_DNA"/>
</dbReference>
<dbReference type="InterPro" id="IPR009100">
    <property type="entry name" value="AcylCoA_DH/oxidase_NM_dom_sf"/>
</dbReference>
<gene>
    <name evidence="1" type="ORF">GCM10022236_49560</name>
</gene>
<dbReference type="SUPFAM" id="SSF56645">
    <property type="entry name" value="Acyl-CoA dehydrogenase NM domain-like"/>
    <property type="match status" value="1"/>
</dbReference>
<proteinExistence type="predicted"/>
<accession>A0ABP7AVS8</accession>
<protein>
    <submittedName>
        <fullName evidence="1">Acyl-CoA dehydrogenase family protein</fullName>
    </submittedName>
</protein>
<sequence length="346" mass="36831">MSAQLAGSPLSIIAPLPAACRLPADYDRHGPSVAQQRRALLALVGDIDWPQRSWRELIELLLRLGRTDIALSRLAEGHVDALRILAQAGAAPRPPATGAGPALYGVWASRSMRTGVSGRWCDDGRLRIDGTLRFASGAGLLDRALVPVWIDADHHLLVDLPTDGLPVDPSVWRTGAMAASRTYELRIAGAVAEPDQVVGAPDFYLDRPGFFPGGVGVAACWTGGAVRVVDLLRSRHATVTPAQQRRLGTIRADLVAATAAVRLAAARLDEILPTEPSDWQVLATEARLCAAAAIRRIIADARLLTGPAGVAMDDDLAHALPDLELYVLQQNADADAMLLGDPERIP</sequence>
<evidence type="ECO:0000313" key="2">
    <source>
        <dbReference type="Proteomes" id="UP001501490"/>
    </source>
</evidence>
<dbReference type="SUPFAM" id="SSF47203">
    <property type="entry name" value="Acyl-CoA dehydrogenase C-terminal domain-like"/>
    <property type="match status" value="1"/>
</dbReference>
<keyword evidence="2" id="KW-1185">Reference proteome</keyword>